<dbReference type="AlphaFoldDB" id="A0A101U5M7"/>
<protein>
    <submittedName>
        <fullName evidence="2">Uncharacterized protein</fullName>
    </submittedName>
</protein>
<dbReference type="Proteomes" id="UP000053429">
    <property type="component" value="Unassembled WGS sequence"/>
</dbReference>
<evidence type="ECO:0000313" key="2">
    <source>
        <dbReference type="EMBL" id="KUO04439.1"/>
    </source>
</evidence>
<evidence type="ECO:0000256" key="1">
    <source>
        <dbReference type="SAM" id="MobiDB-lite"/>
    </source>
</evidence>
<dbReference type="EMBL" id="LMWY01000012">
    <property type="protein sequence ID" value="KUO04439.1"/>
    <property type="molecule type" value="Genomic_DNA"/>
</dbReference>
<dbReference type="STRING" id="661399.AQJ67_11930"/>
<proteinExistence type="predicted"/>
<evidence type="ECO:0000313" key="3">
    <source>
        <dbReference type="Proteomes" id="UP000053429"/>
    </source>
</evidence>
<feature type="region of interest" description="Disordered" evidence="1">
    <location>
        <begin position="1"/>
        <end position="69"/>
    </location>
</feature>
<gene>
    <name evidence="2" type="ORF">AQJ67_11930</name>
</gene>
<sequence length="69" mass="7257">MVFADTSRPKPGAKRRREETGAGSEAGTWDGPLSDSADTTQIVATPGPPYESGEPLMRRGPAPRSRGTS</sequence>
<reference evidence="2 3" key="1">
    <citation type="submission" date="2015-10" db="EMBL/GenBank/DDBJ databases">
        <title>Draft genome sequence of Streptomyces caeruleatus NRRL B-24802, type strain for the species Streptomyces caeruleatus.</title>
        <authorList>
            <person name="Ruckert C."/>
            <person name="Winkler A."/>
            <person name="Kalinowski J."/>
            <person name="Kampfer P."/>
            <person name="Glaeser S."/>
        </authorList>
    </citation>
    <scope>NUCLEOTIDE SEQUENCE [LARGE SCALE GENOMIC DNA]</scope>
    <source>
        <strain evidence="2 3">NRRL B-24802</strain>
    </source>
</reference>
<organism evidence="2 3">
    <name type="scientific">Streptomyces caeruleatus</name>
    <dbReference type="NCBI Taxonomy" id="661399"/>
    <lineage>
        <taxon>Bacteria</taxon>
        <taxon>Bacillati</taxon>
        <taxon>Actinomycetota</taxon>
        <taxon>Actinomycetes</taxon>
        <taxon>Kitasatosporales</taxon>
        <taxon>Streptomycetaceae</taxon>
        <taxon>Streptomyces</taxon>
    </lineage>
</organism>
<name>A0A101U5M7_9ACTN</name>
<accession>A0A101U5M7</accession>
<keyword evidence="3" id="KW-1185">Reference proteome</keyword>
<comment type="caution">
    <text evidence="2">The sequence shown here is derived from an EMBL/GenBank/DDBJ whole genome shotgun (WGS) entry which is preliminary data.</text>
</comment>